<sequence>MSPDPTLSHASAHRRHSSGETICNNSPFINRRVLDNQTEQELREACRLILKNFKPSDHGMENTDPKLDFGGLRPRKESRPQHADVNVRVPTGAPAESASTSFLPRSRSTKVRTRAKADMEIRARQYGDLPARANSSRKRADWLQDRDAEKEQRLRNFGKASMDASRPAISSISDEDITLPVAVTSTLAKSNLSSSVPASSSHHFDDPVAAADAQASEWMRLEFERKRQQEMAERQRRPSTSVRPPSRAASIKESVIEYVFPGSRSRALSRAQSKESLRSPAENESSLSRRGSNSAWRSWGLRRMKSSSSRSGASQGQADDSAQPRKSESNAVNLNRELPPLPSLDSWKDPEQPKQEAIISPKSPKTPKSPTAETHIASLMRSQDKPEDRSPGSSRQHRRSGSDTLAMQYNNAFPARKSSRKQGTQPIPQPTSTVSASPGQTETSGTNRSSATKVEQRPDQASSSHTRQRSGGSNGSTHASNFSHRLSIESPVTLKTISHEPKPPAKEEQKSKLKKIFSGWIHKKDKKDDWMHKLEKEGIKEGVLVQDGNDSLASPVVRY</sequence>
<evidence type="ECO:0000256" key="1">
    <source>
        <dbReference type="SAM" id="MobiDB-lite"/>
    </source>
</evidence>
<feature type="compositionally biased region" description="Low complexity" evidence="1">
    <location>
        <begin position="238"/>
        <end position="247"/>
    </location>
</feature>
<reference evidence="2" key="1">
    <citation type="submission" date="2021-12" db="EMBL/GenBank/DDBJ databases">
        <title>Curvularia clavata genome.</title>
        <authorList>
            <person name="Cao Y."/>
        </authorList>
    </citation>
    <scope>NUCLEOTIDE SEQUENCE</scope>
    <source>
        <strain evidence="2">Yc1106</strain>
    </source>
</reference>
<feature type="compositionally biased region" description="Basic and acidic residues" evidence="1">
    <location>
        <begin position="497"/>
        <end position="511"/>
    </location>
</feature>
<dbReference type="Proteomes" id="UP001056012">
    <property type="component" value="Chromosome 3"/>
</dbReference>
<feature type="region of interest" description="Disordered" evidence="1">
    <location>
        <begin position="91"/>
        <end position="115"/>
    </location>
</feature>
<accession>A0A9Q9DTK6</accession>
<dbReference type="OrthoDB" id="5430532at2759"/>
<feature type="compositionally biased region" description="Polar residues" evidence="1">
    <location>
        <begin position="282"/>
        <end position="296"/>
    </location>
</feature>
<proteinExistence type="predicted"/>
<feature type="compositionally biased region" description="Low complexity" evidence="1">
    <location>
        <begin position="360"/>
        <end position="371"/>
    </location>
</feature>
<feature type="region of interest" description="Disordered" evidence="1">
    <location>
        <begin position="1"/>
        <end position="25"/>
    </location>
</feature>
<evidence type="ECO:0000313" key="2">
    <source>
        <dbReference type="EMBL" id="USP77496.1"/>
    </source>
</evidence>
<gene>
    <name evidence="2" type="ORF">yc1106_04770</name>
</gene>
<feature type="compositionally biased region" description="Low complexity" evidence="1">
    <location>
        <begin position="306"/>
        <end position="318"/>
    </location>
</feature>
<name>A0A9Q9DTK6_CURCL</name>
<feature type="compositionally biased region" description="Basic and acidic residues" evidence="1">
    <location>
        <begin position="226"/>
        <end position="236"/>
    </location>
</feature>
<dbReference type="AlphaFoldDB" id="A0A9Q9DTK6"/>
<feature type="region of interest" description="Disordered" evidence="1">
    <location>
        <begin position="268"/>
        <end position="512"/>
    </location>
</feature>
<keyword evidence="3" id="KW-1185">Reference proteome</keyword>
<feature type="compositionally biased region" description="Polar residues" evidence="1">
    <location>
        <begin position="402"/>
        <end position="411"/>
    </location>
</feature>
<dbReference type="VEuPathDB" id="FungiDB:yc1106_04770"/>
<protein>
    <submittedName>
        <fullName evidence="2">Uncharacterized protein</fullName>
    </submittedName>
</protein>
<organism evidence="2 3">
    <name type="scientific">Curvularia clavata</name>
    <dbReference type="NCBI Taxonomy" id="95742"/>
    <lineage>
        <taxon>Eukaryota</taxon>
        <taxon>Fungi</taxon>
        <taxon>Dikarya</taxon>
        <taxon>Ascomycota</taxon>
        <taxon>Pezizomycotina</taxon>
        <taxon>Dothideomycetes</taxon>
        <taxon>Pleosporomycetidae</taxon>
        <taxon>Pleosporales</taxon>
        <taxon>Pleosporineae</taxon>
        <taxon>Pleosporaceae</taxon>
        <taxon>Curvularia</taxon>
    </lineage>
</organism>
<evidence type="ECO:0000313" key="3">
    <source>
        <dbReference type="Proteomes" id="UP001056012"/>
    </source>
</evidence>
<dbReference type="EMBL" id="CP089276">
    <property type="protein sequence ID" value="USP77496.1"/>
    <property type="molecule type" value="Genomic_DNA"/>
</dbReference>
<feature type="region of interest" description="Disordered" evidence="1">
    <location>
        <begin position="226"/>
        <end position="248"/>
    </location>
</feature>
<feature type="compositionally biased region" description="Polar residues" evidence="1">
    <location>
        <begin position="421"/>
        <end position="484"/>
    </location>
</feature>